<evidence type="ECO:0000313" key="7">
    <source>
        <dbReference type="EMBL" id="SUZ72735.1"/>
    </source>
</evidence>
<protein>
    <recommendedName>
        <fullName evidence="6">Survival protein SurE-like phosphatase/nucleotidase domain-containing protein</fullName>
    </recommendedName>
</protein>
<dbReference type="SUPFAM" id="SSF64167">
    <property type="entry name" value="SurE-like"/>
    <property type="match status" value="1"/>
</dbReference>
<evidence type="ECO:0000256" key="1">
    <source>
        <dbReference type="ARBA" id="ARBA00011062"/>
    </source>
</evidence>
<dbReference type="AlphaFoldDB" id="A0A381Q0B7"/>
<dbReference type="InterPro" id="IPR030048">
    <property type="entry name" value="SurE"/>
</dbReference>
<dbReference type="HAMAP" id="MF_00060">
    <property type="entry name" value="SurE"/>
    <property type="match status" value="1"/>
</dbReference>
<evidence type="ECO:0000256" key="3">
    <source>
        <dbReference type="ARBA" id="ARBA00022723"/>
    </source>
</evidence>
<dbReference type="NCBIfam" id="NF001492">
    <property type="entry name" value="PRK00346.2-2"/>
    <property type="match status" value="1"/>
</dbReference>
<evidence type="ECO:0000256" key="2">
    <source>
        <dbReference type="ARBA" id="ARBA00022490"/>
    </source>
</evidence>
<dbReference type="GO" id="GO:0000166">
    <property type="term" value="F:nucleotide binding"/>
    <property type="evidence" value="ECO:0007669"/>
    <property type="project" value="UniProtKB-KW"/>
</dbReference>
<evidence type="ECO:0000256" key="5">
    <source>
        <dbReference type="ARBA" id="ARBA00022801"/>
    </source>
</evidence>
<dbReference type="GO" id="GO:0004309">
    <property type="term" value="F:exopolyphosphatase activity"/>
    <property type="evidence" value="ECO:0007669"/>
    <property type="project" value="TreeGrafter"/>
</dbReference>
<keyword evidence="2" id="KW-0963">Cytoplasm</keyword>
<dbReference type="NCBIfam" id="TIGR00087">
    <property type="entry name" value="surE"/>
    <property type="match status" value="1"/>
</dbReference>
<keyword evidence="3" id="KW-0479">Metal-binding</keyword>
<dbReference type="GO" id="GO:0046872">
    <property type="term" value="F:metal ion binding"/>
    <property type="evidence" value="ECO:0007669"/>
    <property type="project" value="UniProtKB-KW"/>
</dbReference>
<dbReference type="GO" id="GO:0008254">
    <property type="term" value="F:3'-nucleotidase activity"/>
    <property type="evidence" value="ECO:0007669"/>
    <property type="project" value="TreeGrafter"/>
</dbReference>
<keyword evidence="4" id="KW-0547">Nucleotide-binding</keyword>
<gene>
    <name evidence="7" type="ORF">METZ01_LOCUS25589</name>
</gene>
<reference evidence="7" key="1">
    <citation type="submission" date="2018-05" db="EMBL/GenBank/DDBJ databases">
        <authorList>
            <person name="Lanie J.A."/>
            <person name="Ng W.-L."/>
            <person name="Kazmierczak K.M."/>
            <person name="Andrzejewski T.M."/>
            <person name="Davidsen T.M."/>
            <person name="Wayne K.J."/>
            <person name="Tettelin H."/>
            <person name="Glass J.I."/>
            <person name="Rusch D."/>
            <person name="Podicherti R."/>
            <person name="Tsui H.-C.T."/>
            <person name="Winkler M.E."/>
        </authorList>
    </citation>
    <scope>NUCLEOTIDE SEQUENCE</scope>
</reference>
<name>A0A381Q0B7_9ZZZZ</name>
<dbReference type="Pfam" id="PF01975">
    <property type="entry name" value="SurE"/>
    <property type="match status" value="1"/>
</dbReference>
<dbReference type="GO" id="GO:0008253">
    <property type="term" value="F:5'-nucleotidase activity"/>
    <property type="evidence" value="ECO:0007669"/>
    <property type="project" value="TreeGrafter"/>
</dbReference>
<feature type="domain" description="Survival protein SurE-like phosphatase/nucleotidase" evidence="6">
    <location>
        <begin position="6"/>
        <end position="192"/>
    </location>
</feature>
<dbReference type="PANTHER" id="PTHR30457">
    <property type="entry name" value="5'-NUCLEOTIDASE SURE"/>
    <property type="match status" value="1"/>
</dbReference>
<dbReference type="EMBL" id="UINC01001156">
    <property type="protein sequence ID" value="SUZ72735.1"/>
    <property type="molecule type" value="Genomic_DNA"/>
</dbReference>
<dbReference type="InterPro" id="IPR036523">
    <property type="entry name" value="SurE-like_sf"/>
</dbReference>
<dbReference type="PANTHER" id="PTHR30457:SF12">
    <property type="entry name" value="5'_3'-NUCLEOTIDASE SURE"/>
    <property type="match status" value="1"/>
</dbReference>
<keyword evidence="5" id="KW-0378">Hydrolase</keyword>
<accession>A0A381Q0B7</accession>
<dbReference type="Gene3D" id="3.40.1210.10">
    <property type="entry name" value="Survival protein SurE-like phosphatase/nucleotidase"/>
    <property type="match status" value="1"/>
</dbReference>
<sequence>MKKPLILITNDDGIDSKGIRFLVSVMKNFGEVVVVAPDSPQSGMGHAITVGDKLRLVKSDLFGSIDSYKCSGTPADCVKIAKHHLLKDRNIDLITSGINHGSNSSISVLYSGTMSAAIEGAIENTASIGFSLCDYDPNASLSHTEPYISKIINNTLNNGLPKSIALNVNFPSKSNNKIKGIKVCKQANAYWEEIFDKRLDPYGREYYWMVGNFVNHDKTRDNDELAITENFVSIVPCKFDLTSKTGIEYLKSNWDI</sequence>
<dbReference type="InterPro" id="IPR002828">
    <property type="entry name" value="SurE-like_Pase/nucleotidase"/>
</dbReference>
<evidence type="ECO:0000259" key="6">
    <source>
        <dbReference type="Pfam" id="PF01975"/>
    </source>
</evidence>
<organism evidence="7">
    <name type="scientific">marine metagenome</name>
    <dbReference type="NCBI Taxonomy" id="408172"/>
    <lineage>
        <taxon>unclassified sequences</taxon>
        <taxon>metagenomes</taxon>
        <taxon>ecological metagenomes</taxon>
    </lineage>
</organism>
<proteinExistence type="inferred from homology"/>
<evidence type="ECO:0000256" key="4">
    <source>
        <dbReference type="ARBA" id="ARBA00022741"/>
    </source>
</evidence>
<comment type="similarity">
    <text evidence="1">Belongs to the SurE nucleotidase family.</text>
</comment>